<sequence length="415" mass="43537">MTSALPRIGVVRVGALTEGSSGRYDSAVATLDDGRRVVVRVPVDVDADGDLRAEARALRALSAGVRGVLPFRAPDVLGETTVDGMHALVQTMLPGYRVDAAHIPAGPGVATAIGLALAAVHDLPVTVVRDAGLPVLTAMQVRDEVERLLDRAEATGRLPFGLLRRWSTAVAADVLWRFETTVVLGGVEPASFVLEDDEDGVPAVTGLLTWGGLSAGDPATDLRWLASATDAREDVLDAYTHASHRAPDALIAERARLHAELEFAKWLVHGHAVGAESVVGDAVALLEALDENVRDEPPLTQPRVTVDDAFAAIRRVPDATGEVDTSMHTDTYDAGTISAFAMDDADDADGPAPDIETMPIELSDWSPQSVAAHTGDVARTAGARAAEADAAEAEDDGDDPGTSARNALRRWTGTA</sequence>
<evidence type="ECO:0000259" key="2">
    <source>
        <dbReference type="Pfam" id="PF01636"/>
    </source>
</evidence>
<proteinExistence type="predicted"/>
<dbReference type="SUPFAM" id="SSF56112">
    <property type="entry name" value="Protein kinase-like (PK-like)"/>
    <property type="match status" value="1"/>
</dbReference>
<evidence type="ECO:0000313" key="3">
    <source>
        <dbReference type="EMBL" id="SFI25503.1"/>
    </source>
</evidence>
<dbReference type="Pfam" id="PF01636">
    <property type="entry name" value="APH"/>
    <property type="match status" value="1"/>
</dbReference>
<organism evidence="3 4">
    <name type="scientific">Microbacterium saccharophilum</name>
    <dbReference type="NCBI Taxonomy" id="1213358"/>
    <lineage>
        <taxon>Bacteria</taxon>
        <taxon>Bacillati</taxon>
        <taxon>Actinomycetota</taxon>
        <taxon>Actinomycetes</taxon>
        <taxon>Micrococcales</taxon>
        <taxon>Microbacteriaceae</taxon>
        <taxon>Microbacterium</taxon>
    </lineage>
</organism>
<comment type="caution">
    <text evidence="3">The sequence shown here is derived from an EMBL/GenBank/DDBJ whole genome shotgun (WGS) entry which is preliminary data.</text>
</comment>
<keyword evidence="3" id="KW-0808">Transferase</keyword>
<dbReference type="GO" id="GO:0016740">
    <property type="term" value="F:transferase activity"/>
    <property type="evidence" value="ECO:0007669"/>
    <property type="project" value="UniProtKB-KW"/>
</dbReference>
<feature type="domain" description="Aminoglycoside phosphotransferase" evidence="2">
    <location>
        <begin position="20"/>
        <end position="249"/>
    </location>
</feature>
<dbReference type="Gene3D" id="3.90.1200.10">
    <property type="match status" value="1"/>
</dbReference>
<reference evidence="3 4" key="1">
    <citation type="submission" date="2016-10" db="EMBL/GenBank/DDBJ databases">
        <authorList>
            <person name="Varghese N."/>
            <person name="Submissions S."/>
        </authorList>
    </citation>
    <scope>NUCLEOTIDE SEQUENCE [LARGE SCALE GENOMIC DNA]</scope>
    <source>
        <strain evidence="3 4">UNC380MFSha3.1</strain>
    </source>
</reference>
<dbReference type="AlphaFoldDB" id="A0A7Z7CXY3"/>
<dbReference type="InterPro" id="IPR011009">
    <property type="entry name" value="Kinase-like_dom_sf"/>
</dbReference>
<evidence type="ECO:0000313" key="4">
    <source>
        <dbReference type="Proteomes" id="UP000198702"/>
    </source>
</evidence>
<feature type="compositionally biased region" description="Low complexity" evidence="1">
    <location>
        <begin position="374"/>
        <end position="385"/>
    </location>
</feature>
<protein>
    <submittedName>
        <fullName evidence="3">Phosphotransferase enzyme family protein</fullName>
    </submittedName>
</protein>
<feature type="compositionally biased region" description="Acidic residues" evidence="1">
    <location>
        <begin position="389"/>
        <end position="399"/>
    </location>
</feature>
<gene>
    <name evidence="3" type="ORF">SAMN04487751_0687</name>
</gene>
<accession>A0A7Z7CXY3</accession>
<name>A0A7Z7CXY3_9MICO</name>
<dbReference type="Proteomes" id="UP000198702">
    <property type="component" value="Unassembled WGS sequence"/>
</dbReference>
<dbReference type="EMBL" id="FOQZ01000001">
    <property type="protein sequence ID" value="SFI25503.1"/>
    <property type="molecule type" value="Genomic_DNA"/>
</dbReference>
<dbReference type="InterPro" id="IPR002575">
    <property type="entry name" value="Aminoglycoside_PTrfase"/>
</dbReference>
<feature type="region of interest" description="Disordered" evidence="1">
    <location>
        <begin position="364"/>
        <end position="415"/>
    </location>
</feature>
<evidence type="ECO:0000256" key="1">
    <source>
        <dbReference type="SAM" id="MobiDB-lite"/>
    </source>
</evidence>